<evidence type="ECO:0000313" key="2">
    <source>
        <dbReference type="Proteomes" id="UP001162834"/>
    </source>
</evidence>
<gene>
    <name evidence="1" type="ORF">DSM104329_05692</name>
</gene>
<evidence type="ECO:0000313" key="1">
    <source>
        <dbReference type="EMBL" id="UGS39259.1"/>
    </source>
</evidence>
<dbReference type="EMBL" id="CP087164">
    <property type="protein sequence ID" value="UGS39259.1"/>
    <property type="molecule type" value="Genomic_DNA"/>
</dbReference>
<organism evidence="1 2">
    <name type="scientific">Capillimicrobium parvum</name>
    <dbReference type="NCBI Taxonomy" id="2884022"/>
    <lineage>
        <taxon>Bacteria</taxon>
        <taxon>Bacillati</taxon>
        <taxon>Actinomycetota</taxon>
        <taxon>Thermoleophilia</taxon>
        <taxon>Solirubrobacterales</taxon>
        <taxon>Capillimicrobiaceae</taxon>
        <taxon>Capillimicrobium</taxon>
    </lineage>
</organism>
<protein>
    <submittedName>
        <fullName evidence="1">Uncharacterized protein</fullName>
    </submittedName>
</protein>
<dbReference type="KEGG" id="sbae:DSM104329_05692"/>
<reference evidence="1" key="1">
    <citation type="journal article" date="2022" name="Int. J. Syst. Evol. Microbiol.">
        <title>Pseudomonas aegrilactucae sp. nov. and Pseudomonas morbosilactucae sp. nov., pathogens causing bacterial rot of lettuce in Japan.</title>
        <authorList>
            <person name="Sawada H."/>
            <person name="Fujikawa T."/>
            <person name="Satou M."/>
        </authorList>
    </citation>
    <scope>NUCLEOTIDE SEQUENCE</scope>
    <source>
        <strain evidence="1">0166_1</strain>
    </source>
</reference>
<sequence>MPPERRFVPRFAAEPPQAVAPYGRWADRLAEELRGAIDEKFGEIAWFPDRTWHGRTYIPATARTPDGREVFGVVSFRPAAGDGEPDALRAIADVTDETAENNPDWQLDLCDEVVGGWRGENGQTAAMTLVWGVPLVEGGRIATAELDAMAVDQCVLTGDGRFTLLAPDDIGGDFLEVALFNEGGDELARESLYDEED</sequence>
<dbReference type="AlphaFoldDB" id="A0A9E6Y3F0"/>
<keyword evidence="2" id="KW-1185">Reference proteome</keyword>
<name>A0A9E6Y3F0_9ACTN</name>
<dbReference type="Proteomes" id="UP001162834">
    <property type="component" value="Chromosome"/>
</dbReference>
<accession>A0A9E6Y3F0</accession>
<proteinExistence type="predicted"/>
<dbReference type="RefSeq" id="WP_259313264.1">
    <property type="nucleotide sequence ID" value="NZ_CP087164.1"/>
</dbReference>